<organism evidence="2 3">
    <name type="scientific">[Myrmecia] bisecta</name>
    <dbReference type="NCBI Taxonomy" id="41462"/>
    <lineage>
        <taxon>Eukaryota</taxon>
        <taxon>Viridiplantae</taxon>
        <taxon>Chlorophyta</taxon>
        <taxon>core chlorophytes</taxon>
        <taxon>Trebouxiophyceae</taxon>
        <taxon>Trebouxiales</taxon>
        <taxon>Trebouxiaceae</taxon>
        <taxon>Myrmecia</taxon>
    </lineage>
</organism>
<dbReference type="PANTHER" id="PTHR31527">
    <property type="entry name" value="RE64534P"/>
    <property type="match status" value="1"/>
</dbReference>
<gene>
    <name evidence="2" type="ORF">WJX72_007984</name>
</gene>
<dbReference type="InterPro" id="IPR018959">
    <property type="entry name" value="DUF1989"/>
</dbReference>
<protein>
    <recommendedName>
        <fullName evidence="1">DUF1989 domain-containing protein</fullName>
    </recommendedName>
</protein>
<name>A0AAW1PCE1_9CHLO</name>
<keyword evidence="3" id="KW-1185">Reference proteome</keyword>
<evidence type="ECO:0000259" key="1">
    <source>
        <dbReference type="Pfam" id="PF09347"/>
    </source>
</evidence>
<feature type="domain" description="DUF1989" evidence="1">
    <location>
        <begin position="11"/>
        <end position="176"/>
    </location>
</feature>
<dbReference type="AlphaFoldDB" id="A0AAW1PCE1"/>
<dbReference type="Pfam" id="PF09347">
    <property type="entry name" value="DUF1989"/>
    <property type="match status" value="1"/>
</dbReference>
<evidence type="ECO:0000313" key="2">
    <source>
        <dbReference type="EMBL" id="KAK9806272.1"/>
    </source>
</evidence>
<comment type="caution">
    <text evidence="2">The sequence shown here is derived from an EMBL/GenBank/DDBJ whole genome shotgun (WGS) entry which is preliminary data.</text>
</comment>
<accession>A0AAW1PCE1</accession>
<dbReference type="Proteomes" id="UP001489004">
    <property type="component" value="Unassembled WGS sequence"/>
</dbReference>
<evidence type="ECO:0000313" key="3">
    <source>
        <dbReference type="Proteomes" id="UP001489004"/>
    </source>
</evidence>
<dbReference type="EMBL" id="JALJOR010000014">
    <property type="protein sequence ID" value="KAK9806272.1"/>
    <property type="molecule type" value="Genomic_DNA"/>
</dbReference>
<dbReference type="PANTHER" id="PTHR31527:SF0">
    <property type="entry name" value="RE64534P"/>
    <property type="match status" value="1"/>
</dbReference>
<reference evidence="2 3" key="1">
    <citation type="journal article" date="2024" name="Nat. Commun.">
        <title>Phylogenomics reveals the evolutionary origins of lichenization in chlorophyte algae.</title>
        <authorList>
            <person name="Puginier C."/>
            <person name="Libourel C."/>
            <person name="Otte J."/>
            <person name="Skaloud P."/>
            <person name="Haon M."/>
            <person name="Grisel S."/>
            <person name="Petersen M."/>
            <person name="Berrin J.G."/>
            <person name="Delaux P.M."/>
            <person name="Dal Grande F."/>
            <person name="Keller J."/>
        </authorList>
    </citation>
    <scope>NUCLEOTIDE SEQUENCE [LARGE SCALE GENOMIC DNA]</scope>
    <source>
        <strain evidence="2 3">SAG 2043</strain>
    </source>
</reference>
<sequence length="212" mass="23140">MSPLDQGGLVTIPARQGKATVLRKGGTITVINTHGTQVVDTWAFNAADLKELMSMEHTRSAIRRLIPKVGDTLVTNKRRPILTIIEDTCGVHDTVMSACDIYRYQGLGVVGYHRSCTDNLHEALADLSLVPPEVPSPFNLWMNVPWTEVPEGMLEFVPPASKPGDQIVMRAEMDCIVAFSACPQDVLPVNGNTPGKFGGQIYDCHFRVANAP</sequence>
<proteinExistence type="predicted"/>